<protein>
    <submittedName>
        <fullName evidence="2">Putative drug resistance efflux protein</fullName>
    </submittedName>
</protein>
<feature type="transmembrane region" description="Helical" evidence="1">
    <location>
        <begin position="57"/>
        <end position="77"/>
    </location>
</feature>
<dbReference type="AlphaFoldDB" id="E8UB86"/>
<gene>
    <name evidence="2" type="ordered locus">Deima_2694</name>
</gene>
<evidence type="ECO:0000313" key="2">
    <source>
        <dbReference type="EMBL" id="ADV68325.1"/>
    </source>
</evidence>
<proteinExistence type="predicted"/>
<keyword evidence="1" id="KW-0472">Membrane</keyword>
<keyword evidence="3" id="KW-1185">Reference proteome</keyword>
<dbReference type="HOGENOM" id="CLU_2600263_0_0_0"/>
<accession>E8UB86</accession>
<organism evidence="2 3">
    <name type="scientific">Deinococcus maricopensis (strain DSM 21211 / LMG 22137 / NRRL B-23946 / LB-34)</name>
    <dbReference type="NCBI Taxonomy" id="709986"/>
    <lineage>
        <taxon>Bacteria</taxon>
        <taxon>Thermotogati</taxon>
        <taxon>Deinococcota</taxon>
        <taxon>Deinococci</taxon>
        <taxon>Deinococcales</taxon>
        <taxon>Deinococcaceae</taxon>
        <taxon>Deinococcus</taxon>
    </lineage>
</organism>
<reference evidence="3" key="2">
    <citation type="submission" date="2011-01" db="EMBL/GenBank/DDBJ databases">
        <title>The complete genome of Deinococcus maricopensis DSM 21211.</title>
        <authorList>
            <consortium name="US DOE Joint Genome Institute (JGI-PGF)"/>
            <person name="Lucas S."/>
            <person name="Copeland A."/>
            <person name="Lapidus A."/>
            <person name="Goodwin L."/>
            <person name="Pitluck S."/>
            <person name="Kyrpides N."/>
            <person name="Mavromatis K."/>
            <person name="Pagani I."/>
            <person name="Ivanova N."/>
            <person name="Ovchinnikova G."/>
            <person name="Zeytun A."/>
            <person name="Detter J.C."/>
            <person name="Han C."/>
            <person name="Land M."/>
            <person name="Hauser L."/>
            <person name="Markowitz V."/>
            <person name="Cheng J.-F."/>
            <person name="Hugenholtz P."/>
            <person name="Woyke T."/>
            <person name="Wu D."/>
            <person name="Pukall R."/>
            <person name="Gehrich-Schroeter G."/>
            <person name="Brambilla E."/>
            <person name="Klenk H.-P."/>
            <person name="Eisen J.A."/>
        </authorList>
    </citation>
    <scope>NUCLEOTIDE SEQUENCE [LARGE SCALE GENOMIC DNA]</scope>
    <source>
        <strain evidence="3">DSM 21211 / LMG 22137 / NRRL B-23946 / LB-34</strain>
    </source>
</reference>
<keyword evidence="1" id="KW-1133">Transmembrane helix</keyword>
<dbReference type="STRING" id="709986.Deima_2694"/>
<dbReference type="EMBL" id="CP002454">
    <property type="protein sequence ID" value="ADV68325.1"/>
    <property type="molecule type" value="Genomic_DNA"/>
</dbReference>
<dbReference type="RefSeq" id="WP_013557829.1">
    <property type="nucleotide sequence ID" value="NC_014958.1"/>
</dbReference>
<evidence type="ECO:0000313" key="3">
    <source>
        <dbReference type="Proteomes" id="UP000008635"/>
    </source>
</evidence>
<keyword evidence="1" id="KW-0812">Transmembrane</keyword>
<sequence length="79" mass="8447" precursor="true">MKNVWPALIVGAYLALVILTLLLPPPWGYAGGMVLMGVLAAWVFRMERATGRSAGPLKWFALALGVGAGVLLVRFLLNP</sequence>
<name>E8UB86_DEIML</name>
<feature type="transmembrane region" description="Helical" evidence="1">
    <location>
        <begin position="7"/>
        <end position="23"/>
    </location>
</feature>
<dbReference type="KEGG" id="dmr:Deima_2694"/>
<feature type="transmembrane region" description="Helical" evidence="1">
    <location>
        <begin position="29"/>
        <end position="45"/>
    </location>
</feature>
<evidence type="ECO:0000256" key="1">
    <source>
        <dbReference type="SAM" id="Phobius"/>
    </source>
</evidence>
<dbReference type="Proteomes" id="UP000008635">
    <property type="component" value="Chromosome"/>
</dbReference>
<reference evidence="2 3" key="1">
    <citation type="journal article" date="2011" name="Stand. Genomic Sci.">
        <title>Complete genome sequence of Deinococcus maricopensis type strain (LB-34).</title>
        <authorList>
            <person name="Pukall R."/>
            <person name="Zeytun A."/>
            <person name="Lucas S."/>
            <person name="Lapidus A."/>
            <person name="Hammon N."/>
            <person name="Deshpande S."/>
            <person name="Nolan M."/>
            <person name="Cheng J.F."/>
            <person name="Pitluck S."/>
            <person name="Liolios K."/>
            <person name="Pagani I."/>
            <person name="Mikhailova N."/>
            <person name="Ivanova N."/>
            <person name="Mavromatis K."/>
            <person name="Pati A."/>
            <person name="Tapia R."/>
            <person name="Han C."/>
            <person name="Goodwin L."/>
            <person name="Chen A."/>
            <person name="Palaniappan K."/>
            <person name="Land M."/>
            <person name="Hauser L."/>
            <person name="Chang Y.J."/>
            <person name="Jeffries C.D."/>
            <person name="Brambilla E.M."/>
            <person name="Rohde M."/>
            <person name="Goker M."/>
            <person name="Detter J.C."/>
            <person name="Woyke T."/>
            <person name="Bristow J."/>
            <person name="Eisen J.A."/>
            <person name="Markowitz V."/>
            <person name="Hugenholtz P."/>
            <person name="Kyrpides N.C."/>
            <person name="Klenk H.P."/>
        </authorList>
    </citation>
    <scope>NUCLEOTIDE SEQUENCE [LARGE SCALE GENOMIC DNA]</scope>
    <source>
        <strain evidence="3">DSM 21211 / LMG 22137 / NRRL B-23946 / LB-34</strain>
    </source>
</reference>